<gene>
    <name evidence="1" type="ORF">PHLCEN_2v8773</name>
</gene>
<comment type="caution">
    <text evidence="1">The sequence shown here is derived from an EMBL/GenBank/DDBJ whole genome shotgun (WGS) entry which is preliminary data.</text>
</comment>
<dbReference type="Proteomes" id="UP000186601">
    <property type="component" value="Unassembled WGS sequence"/>
</dbReference>
<sequence length="81" mass="9001">MHTSCSWNACIHLNKLPNRLSGANRLPIVGCGACQITTYTYTDHANFSYMSRCQSKYAPTRLKSPKVIIKRALKATLAAIE</sequence>
<organism evidence="1 2">
    <name type="scientific">Hermanssonia centrifuga</name>
    <dbReference type="NCBI Taxonomy" id="98765"/>
    <lineage>
        <taxon>Eukaryota</taxon>
        <taxon>Fungi</taxon>
        <taxon>Dikarya</taxon>
        <taxon>Basidiomycota</taxon>
        <taxon>Agaricomycotina</taxon>
        <taxon>Agaricomycetes</taxon>
        <taxon>Polyporales</taxon>
        <taxon>Meruliaceae</taxon>
        <taxon>Hermanssonia</taxon>
    </lineage>
</organism>
<keyword evidence="2" id="KW-1185">Reference proteome</keyword>
<dbReference type="AlphaFoldDB" id="A0A2R6NSL9"/>
<accession>A0A2R6NSL9</accession>
<dbReference type="EMBL" id="MLYV02000872">
    <property type="protein sequence ID" value="PSR75859.1"/>
    <property type="molecule type" value="Genomic_DNA"/>
</dbReference>
<reference evidence="1 2" key="1">
    <citation type="submission" date="2018-02" db="EMBL/GenBank/DDBJ databases">
        <title>Genome sequence of the basidiomycete white-rot fungus Phlebia centrifuga.</title>
        <authorList>
            <person name="Granchi Z."/>
            <person name="Peng M."/>
            <person name="de Vries R.P."/>
            <person name="Hilden K."/>
            <person name="Makela M.R."/>
            <person name="Grigoriev I."/>
            <person name="Riley R."/>
        </authorList>
    </citation>
    <scope>NUCLEOTIDE SEQUENCE [LARGE SCALE GENOMIC DNA]</scope>
    <source>
        <strain evidence="1 2">FBCC195</strain>
    </source>
</reference>
<evidence type="ECO:0000313" key="2">
    <source>
        <dbReference type="Proteomes" id="UP000186601"/>
    </source>
</evidence>
<protein>
    <submittedName>
        <fullName evidence="1">Uncharacterized protein</fullName>
    </submittedName>
</protein>
<name>A0A2R6NSL9_9APHY</name>
<evidence type="ECO:0000313" key="1">
    <source>
        <dbReference type="EMBL" id="PSR75859.1"/>
    </source>
</evidence>
<proteinExistence type="predicted"/>